<feature type="transmembrane region" description="Helical" evidence="1">
    <location>
        <begin position="533"/>
        <end position="553"/>
    </location>
</feature>
<dbReference type="RefSeq" id="WP_088662622.1">
    <property type="nucleotide sequence ID" value="NZ_CP021404.1"/>
</dbReference>
<proteinExistence type="predicted"/>
<keyword evidence="1" id="KW-0812">Transmembrane</keyword>
<feature type="transmembrane region" description="Helical" evidence="1">
    <location>
        <begin position="933"/>
        <end position="957"/>
    </location>
</feature>
<feature type="transmembrane region" description="Helical" evidence="1">
    <location>
        <begin position="24"/>
        <end position="41"/>
    </location>
</feature>
<dbReference type="Gene3D" id="3.30.2090.10">
    <property type="entry name" value="Multidrug efflux transporter AcrB TolC docking domain, DN and DC subdomains"/>
    <property type="match status" value="2"/>
</dbReference>
<dbReference type="OrthoDB" id="174266at2"/>
<evidence type="ECO:0000313" key="2">
    <source>
        <dbReference type="EMBL" id="ATI42977.1"/>
    </source>
</evidence>
<feature type="transmembrane region" description="Helical" evidence="1">
    <location>
        <begin position="907"/>
        <end position="927"/>
    </location>
</feature>
<feature type="transmembrane region" description="Helical" evidence="1">
    <location>
        <begin position="391"/>
        <end position="411"/>
    </location>
</feature>
<evidence type="ECO:0000313" key="3">
    <source>
        <dbReference type="Proteomes" id="UP000219050"/>
    </source>
</evidence>
<dbReference type="PANTHER" id="PTHR32063">
    <property type="match status" value="1"/>
</dbReference>
<feature type="transmembrane region" description="Helical" evidence="1">
    <location>
        <begin position="1009"/>
        <end position="1034"/>
    </location>
</feature>
<keyword evidence="1" id="KW-0472">Membrane</keyword>
<dbReference type="Proteomes" id="UP000219050">
    <property type="component" value="Chromosome"/>
</dbReference>
<dbReference type="SUPFAM" id="SSF82714">
    <property type="entry name" value="Multidrug efflux transporter AcrB TolC docking domain, DN and DC subdomains"/>
    <property type="match status" value="2"/>
</dbReference>
<dbReference type="PANTHER" id="PTHR32063:SF33">
    <property type="entry name" value="RND SUPERFAMILY EFFLUX PUMP PERMEASE COMPONENT"/>
    <property type="match status" value="1"/>
</dbReference>
<dbReference type="GO" id="GO:0042910">
    <property type="term" value="F:xenobiotic transmembrane transporter activity"/>
    <property type="evidence" value="ECO:0007669"/>
    <property type="project" value="TreeGrafter"/>
</dbReference>
<keyword evidence="1" id="KW-1133">Transmembrane helix</keyword>
<feature type="transmembrane region" description="Helical" evidence="1">
    <location>
        <begin position="881"/>
        <end position="900"/>
    </location>
</feature>
<dbReference type="Gene3D" id="3.30.70.1430">
    <property type="entry name" value="Multidrug efflux transporter AcrB pore domain"/>
    <property type="match status" value="2"/>
</dbReference>
<feature type="transmembrane region" description="Helical" evidence="1">
    <location>
        <begin position="468"/>
        <end position="487"/>
    </location>
</feature>
<feature type="transmembrane region" description="Helical" evidence="1">
    <location>
        <begin position="1055"/>
        <end position="1088"/>
    </location>
</feature>
<dbReference type="Gene3D" id="3.30.70.1320">
    <property type="entry name" value="Multidrug efflux transporter AcrB pore domain like"/>
    <property type="match status" value="1"/>
</dbReference>
<dbReference type="PRINTS" id="PR00702">
    <property type="entry name" value="ACRIFLAVINRP"/>
</dbReference>
<dbReference type="Gene3D" id="1.20.1640.10">
    <property type="entry name" value="Multidrug efflux transporter AcrB transmembrane domain"/>
    <property type="match status" value="2"/>
</dbReference>
<sequence length="1143" mass="122208">MAVRSLASDGRASGILSYFTRHRTAANLVVLLLIVAGLAAFPRMRAQFFPDIVTDEIDVSVTWDGAGAEDVDGAIVELLEPALLAVEGVESSESRSSEGRASIELTFEPGWDMGRAADDVQQAVDALSNLPDDADDPRVSRGGWRDRVTDVVVNGPVGVDQLGRFADEMVTRLFAEGVTQTTIRGVVAPEVLVEVPTAELIRNDVSMSDIASAIAAEAEADPAGDVEGANARVRTGTAKRAPDQIEGIVLRSNADGSQLTVGDVAQVRVLGIDRERTYYVGDNQAVSIRVDRSQSGDAIDIQRQVEAVAEDMMLSLPEGVRIDLIRTRSEEITGRLDILLENGLTGLALVVGLLFLFLNARTAIWVAAGIPVAMLAAIALMYAAGLTLNMISLFALIITLGIVVDDAIVVGEHADFRHRKLGESPVVAAETAARRMAGPVFSATVTTVLAFSGLTMIEGRFGDMISDIPFTVIVVLIASLAECFLILPNHMAHALAASNPTAWYDAPSRTVNRGFNWVQLHLFRPLMRGVIRARYPVLGVMVLILTTQVVLFVRGDVQWRFFSSPEQPSVSANFAMAPGARREDTFEQMRMLQDAVAEIGARYEAEYGLNPIAYALAEIGGNTGRALAGSEDKDADQLGSMAVELIEPDLRPYSSYQFVEDLTAAVPQHPLTETLSFRRWGTGPGGDSLDVQISGAEVTTLKAAAEALKTAVSQFGEVSAVEDTLAYDKEEMVLELTPQGQALGFTIGDLGQVLSNRLGGIEAATYPVGSRSAAIRVELPEAELTADFLDTTRMRTASGDYVPLADIVNVETRSGFSTIRRENGIRVVSVFGDISEDDPARAQEVTTQIQEEILPGIEERFGVITRMSGLAEQEQDFLSDALLGFGFCLAGIYLTLAWVFSSWTRPVLIMAVIPFGLVGTIYGHAAWDIPLSMFTVVGLIGMSGIIINDSIVLVTTVDEYAAERGLLPAIIDGVSDRLRPVLLTTLTTVLGLAPLLYEPSSQAQFLKPTVVTLVYGLGFGMLLVLLLVPALMAMQDDVERQLSAARRAFRSPARARARGVTLATGAGLLAVLAGFAATLGHVLTLGTLWPPVGEALAMTGAVGSGTALGLFLIWVVAALLVIWVLAVVVLSLRGRKRAVVPAE</sequence>
<dbReference type="EMBL" id="CP021404">
    <property type="protein sequence ID" value="ATI42977.1"/>
    <property type="molecule type" value="Genomic_DNA"/>
</dbReference>
<accession>A0A291M295</accession>
<dbReference type="Pfam" id="PF00873">
    <property type="entry name" value="ACR_tran"/>
    <property type="match status" value="1"/>
</dbReference>
<feature type="transmembrane region" description="Helical" evidence="1">
    <location>
        <begin position="1108"/>
        <end position="1132"/>
    </location>
</feature>
<dbReference type="SUPFAM" id="SSF82693">
    <property type="entry name" value="Multidrug efflux transporter AcrB pore domain, PN1, PN2, PC1 and PC2 subdomains"/>
    <property type="match status" value="1"/>
</dbReference>
<name>A0A291M295_9RHOB</name>
<dbReference type="Gene3D" id="3.30.70.1440">
    <property type="entry name" value="Multidrug efflux transporter AcrB pore domain"/>
    <property type="match status" value="1"/>
</dbReference>
<dbReference type="InterPro" id="IPR001036">
    <property type="entry name" value="Acrflvin-R"/>
</dbReference>
<feature type="transmembrane region" description="Helical" evidence="1">
    <location>
        <begin position="338"/>
        <end position="358"/>
    </location>
</feature>
<feature type="transmembrane region" description="Helical" evidence="1">
    <location>
        <begin position="978"/>
        <end position="997"/>
    </location>
</feature>
<dbReference type="AlphaFoldDB" id="A0A291M295"/>
<gene>
    <name evidence="2" type="ORF">CBW24_13840</name>
</gene>
<reference evidence="2 3" key="1">
    <citation type="submission" date="2017-05" db="EMBL/GenBank/DDBJ databases">
        <title>Comparative genomic and metabolic analysis of manganese-oxidizing mechanisms in Celeribater manganoxidans DY25T: its adaption to the environment of polymetallic nodule.</title>
        <authorList>
            <person name="Wang X."/>
        </authorList>
    </citation>
    <scope>NUCLEOTIDE SEQUENCE [LARGE SCALE GENOMIC DNA]</scope>
    <source>
        <strain evidence="2 3">DY25</strain>
    </source>
</reference>
<keyword evidence="3" id="KW-1185">Reference proteome</keyword>
<feature type="transmembrane region" description="Helical" evidence="1">
    <location>
        <begin position="364"/>
        <end position="384"/>
    </location>
</feature>
<evidence type="ECO:0000256" key="1">
    <source>
        <dbReference type="SAM" id="Phobius"/>
    </source>
</evidence>
<dbReference type="SUPFAM" id="SSF82866">
    <property type="entry name" value="Multidrug efflux transporter AcrB transmembrane domain"/>
    <property type="match status" value="2"/>
</dbReference>
<dbReference type="KEGG" id="cmag:CBW24_13840"/>
<protein>
    <submittedName>
        <fullName evidence="2">Acriflavine resistance protein B</fullName>
    </submittedName>
</protein>
<dbReference type="InterPro" id="IPR027463">
    <property type="entry name" value="AcrB_DN_DC_subdom"/>
</dbReference>
<dbReference type="GO" id="GO:0005886">
    <property type="term" value="C:plasma membrane"/>
    <property type="evidence" value="ECO:0007669"/>
    <property type="project" value="TreeGrafter"/>
</dbReference>
<organism evidence="2 3">
    <name type="scientific">Pacificitalea manganoxidans</name>
    <dbReference type="NCBI Taxonomy" id="1411902"/>
    <lineage>
        <taxon>Bacteria</taxon>
        <taxon>Pseudomonadati</taxon>
        <taxon>Pseudomonadota</taxon>
        <taxon>Alphaproteobacteria</taxon>
        <taxon>Rhodobacterales</taxon>
        <taxon>Paracoccaceae</taxon>
        <taxon>Pacificitalea</taxon>
    </lineage>
</organism>